<feature type="transmembrane region" description="Helical" evidence="6">
    <location>
        <begin position="112"/>
        <end position="130"/>
    </location>
</feature>
<keyword evidence="3 6" id="KW-0812">Transmembrane</keyword>
<keyword evidence="2" id="KW-1003">Cell membrane</keyword>
<evidence type="ECO:0000313" key="7">
    <source>
        <dbReference type="EMBL" id="HJC39693.1"/>
    </source>
</evidence>
<reference evidence="7" key="2">
    <citation type="submission" date="2021-04" db="EMBL/GenBank/DDBJ databases">
        <authorList>
            <person name="Gilroy R."/>
        </authorList>
    </citation>
    <scope>NUCLEOTIDE SEQUENCE</scope>
    <source>
        <strain evidence="7">ChiGjej1B1-1692</strain>
    </source>
</reference>
<comment type="subcellular location">
    <subcellularLocation>
        <location evidence="1">Cell membrane</location>
        <topology evidence="1">Multi-pass membrane protein</topology>
    </subcellularLocation>
</comment>
<name>A0A9D2NZI7_9FIRM</name>
<feature type="transmembrane region" description="Helical" evidence="6">
    <location>
        <begin position="63"/>
        <end position="83"/>
    </location>
</feature>
<dbReference type="InterPro" id="IPR052770">
    <property type="entry name" value="Cobalt_transport_CbiQ"/>
</dbReference>
<proteinExistence type="predicted"/>
<evidence type="ECO:0000256" key="5">
    <source>
        <dbReference type="ARBA" id="ARBA00023136"/>
    </source>
</evidence>
<sequence>MILIDKLCYQSKLRYVNAAEKSVYAMLTLVLCIVSRSPAVAAAAFTANGLLTVGKGKIPLSRYVRLLLIPAAFLALGTAALVFNLSREPLDAFAFPVGEWYITGSRAALGQAARLCATAFAAVSCLYFLALNTTMTDIMGVLAKMHLPSFFIELMLLIYRFIFVLLETASAILTAQESRLGNRDFRTSVRSFGGMCAALFVLALKRSNALYDAMESRCYDGRIRVLSREYPPARKEIIGIAVFEGILLFMTIWSRIR</sequence>
<evidence type="ECO:0000256" key="2">
    <source>
        <dbReference type="ARBA" id="ARBA00022475"/>
    </source>
</evidence>
<feature type="transmembrane region" description="Helical" evidence="6">
    <location>
        <begin position="187"/>
        <end position="204"/>
    </location>
</feature>
<evidence type="ECO:0000313" key="8">
    <source>
        <dbReference type="Proteomes" id="UP000823894"/>
    </source>
</evidence>
<dbReference type="InterPro" id="IPR003339">
    <property type="entry name" value="ABC/ECF_trnsptr_transmembrane"/>
</dbReference>
<feature type="transmembrane region" description="Helical" evidence="6">
    <location>
        <begin position="237"/>
        <end position="256"/>
    </location>
</feature>
<feature type="transmembrane region" description="Helical" evidence="6">
    <location>
        <begin position="150"/>
        <end position="175"/>
    </location>
</feature>
<dbReference type="PANTHER" id="PTHR43723:SF1">
    <property type="entry name" value="COBALT TRANSPORT PROTEIN CBIQ"/>
    <property type="match status" value="1"/>
</dbReference>
<organism evidence="7 8">
    <name type="scientific">Candidatus Mediterraneibacter faecigallinarum</name>
    <dbReference type="NCBI Taxonomy" id="2838669"/>
    <lineage>
        <taxon>Bacteria</taxon>
        <taxon>Bacillati</taxon>
        <taxon>Bacillota</taxon>
        <taxon>Clostridia</taxon>
        <taxon>Lachnospirales</taxon>
        <taxon>Lachnospiraceae</taxon>
        <taxon>Mediterraneibacter</taxon>
    </lineage>
</organism>
<dbReference type="Proteomes" id="UP000823894">
    <property type="component" value="Unassembled WGS sequence"/>
</dbReference>
<dbReference type="EMBL" id="DWWK01000192">
    <property type="protein sequence ID" value="HJC39693.1"/>
    <property type="molecule type" value="Genomic_DNA"/>
</dbReference>
<evidence type="ECO:0000256" key="1">
    <source>
        <dbReference type="ARBA" id="ARBA00004651"/>
    </source>
</evidence>
<evidence type="ECO:0000256" key="3">
    <source>
        <dbReference type="ARBA" id="ARBA00022692"/>
    </source>
</evidence>
<evidence type="ECO:0000256" key="4">
    <source>
        <dbReference type="ARBA" id="ARBA00022989"/>
    </source>
</evidence>
<dbReference type="CDD" id="cd16914">
    <property type="entry name" value="EcfT"/>
    <property type="match status" value="1"/>
</dbReference>
<dbReference type="PANTHER" id="PTHR43723">
    <property type="entry name" value="COBALT TRANSPORT PROTEIN CBIQ"/>
    <property type="match status" value="1"/>
</dbReference>
<feature type="transmembrane region" description="Helical" evidence="6">
    <location>
        <begin position="23"/>
        <end position="51"/>
    </location>
</feature>
<reference evidence="7" key="1">
    <citation type="journal article" date="2021" name="PeerJ">
        <title>Extensive microbial diversity within the chicken gut microbiome revealed by metagenomics and culture.</title>
        <authorList>
            <person name="Gilroy R."/>
            <person name="Ravi A."/>
            <person name="Getino M."/>
            <person name="Pursley I."/>
            <person name="Horton D.L."/>
            <person name="Alikhan N.F."/>
            <person name="Baker D."/>
            <person name="Gharbi K."/>
            <person name="Hall N."/>
            <person name="Watson M."/>
            <person name="Adriaenssens E.M."/>
            <person name="Foster-Nyarko E."/>
            <person name="Jarju S."/>
            <person name="Secka A."/>
            <person name="Antonio M."/>
            <person name="Oren A."/>
            <person name="Chaudhuri R.R."/>
            <person name="La Ragione R."/>
            <person name="Hildebrand F."/>
            <person name="Pallen M.J."/>
        </authorList>
    </citation>
    <scope>NUCLEOTIDE SEQUENCE</scope>
    <source>
        <strain evidence="7">ChiGjej1B1-1692</strain>
    </source>
</reference>
<gene>
    <name evidence="7" type="primary">cbiQ</name>
    <name evidence="7" type="ORF">H9757_11630</name>
</gene>
<dbReference type="InterPro" id="IPR012809">
    <property type="entry name" value="ECF_CbiQ"/>
</dbReference>
<dbReference type="GO" id="GO:0043190">
    <property type="term" value="C:ATP-binding cassette (ABC) transporter complex"/>
    <property type="evidence" value="ECO:0007669"/>
    <property type="project" value="InterPro"/>
</dbReference>
<comment type="caution">
    <text evidence="7">The sequence shown here is derived from an EMBL/GenBank/DDBJ whole genome shotgun (WGS) entry which is preliminary data.</text>
</comment>
<dbReference type="GO" id="GO:0006824">
    <property type="term" value="P:cobalt ion transport"/>
    <property type="evidence" value="ECO:0007669"/>
    <property type="project" value="InterPro"/>
</dbReference>
<keyword evidence="4 6" id="KW-1133">Transmembrane helix</keyword>
<accession>A0A9D2NZI7</accession>
<dbReference type="AlphaFoldDB" id="A0A9D2NZI7"/>
<keyword evidence="5 6" id="KW-0472">Membrane</keyword>
<dbReference type="Pfam" id="PF02361">
    <property type="entry name" value="CbiQ"/>
    <property type="match status" value="1"/>
</dbReference>
<dbReference type="NCBIfam" id="TIGR02454">
    <property type="entry name" value="ECF_T_CbiQ"/>
    <property type="match status" value="1"/>
</dbReference>
<evidence type="ECO:0000256" key="6">
    <source>
        <dbReference type="SAM" id="Phobius"/>
    </source>
</evidence>
<protein>
    <submittedName>
        <fullName evidence="7">Cobalt ECF transporter T component CbiQ</fullName>
    </submittedName>
</protein>